<organism evidence="1 2">
    <name type="scientific">Amycolatopsis acidiphila</name>
    <dbReference type="NCBI Taxonomy" id="715473"/>
    <lineage>
        <taxon>Bacteria</taxon>
        <taxon>Bacillati</taxon>
        <taxon>Actinomycetota</taxon>
        <taxon>Actinomycetes</taxon>
        <taxon>Pseudonocardiales</taxon>
        <taxon>Pseudonocardiaceae</taxon>
        <taxon>Amycolatopsis</taxon>
    </lineage>
</organism>
<name>A0A558ABQ8_9PSEU</name>
<evidence type="ECO:0000313" key="1">
    <source>
        <dbReference type="EMBL" id="TVT21701.1"/>
    </source>
</evidence>
<dbReference type="RefSeq" id="WP_144639166.1">
    <property type="nucleotide sequence ID" value="NZ_BNAX01000039.1"/>
</dbReference>
<comment type="caution">
    <text evidence="1">The sequence shown here is derived from an EMBL/GenBank/DDBJ whole genome shotgun (WGS) entry which is preliminary data.</text>
</comment>
<proteinExistence type="predicted"/>
<accession>A0A558ABQ8</accession>
<protein>
    <recommendedName>
        <fullName evidence="3">HAD family hydrolase</fullName>
    </recommendedName>
</protein>
<evidence type="ECO:0000313" key="2">
    <source>
        <dbReference type="Proteomes" id="UP000318578"/>
    </source>
</evidence>
<dbReference type="OrthoDB" id="9795007at2"/>
<sequence length="93" mass="10582">MRALLMDFGGVIQHSVLELLPAWSARFGLPDHITQRSGPCGALVDQLWKRMPRRELTEREYWAQRAAEIGGLLGYQRQARDLLVRVIGGPEQQ</sequence>
<gene>
    <name evidence="1" type="ORF">FNH06_16220</name>
</gene>
<dbReference type="Proteomes" id="UP000318578">
    <property type="component" value="Unassembled WGS sequence"/>
</dbReference>
<dbReference type="AlphaFoldDB" id="A0A558ABQ8"/>
<dbReference type="EMBL" id="VJZA01000024">
    <property type="protein sequence ID" value="TVT21701.1"/>
    <property type="molecule type" value="Genomic_DNA"/>
</dbReference>
<reference evidence="1 2" key="1">
    <citation type="submission" date="2019-07" db="EMBL/GenBank/DDBJ databases">
        <title>New species of Amycolatopsis and Streptomyces.</title>
        <authorList>
            <person name="Duangmal K."/>
            <person name="Teo W.F.A."/>
            <person name="Lipun K."/>
        </authorList>
    </citation>
    <scope>NUCLEOTIDE SEQUENCE [LARGE SCALE GENOMIC DNA]</scope>
    <source>
        <strain evidence="1 2">JCM 30562</strain>
    </source>
</reference>
<keyword evidence="2" id="KW-1185">Reference proteome</keyword>
<evidence type="ECO:0008006" key="3">
    <source>
        <dbReference type="Google" id="ProtNLM"/>
    </source>
</evidence>